<evidence type="ECO:0000256" key="6">
    <source>
        <dbReference type="ARBA" id="ARBA00022723"/>
    </source>
</evidence>
<evidence type="ECO:0000256" key="3">
    <source>
        <dbReference type="ARBA" id="ARBA00010617"/>
    </source>
</evidence>
<keyword evidence="10" id="KW-0503">Monooxygenase</keyword>
<dbReference type="PANTHER" id="PTHR24305:SF112">
    <property type="entry name" value="L-ORNITHINE-N5-MONOOXYGENASE (EUROFUNG)"/>
    <property type="match status" value="1"/>
</dbReference>
<comment type="subcellular location">
    <subcellularLocation>
        <location evidence="2">Membrane</location>
    </subcellularLocation>
</comment>
<dbReference type="InterPro" id="IPR001128">
    <property type="entry name" value="Cyt_P450"/>
</dbReference>
<dbReference type="InterPro" id="IPR002403">
    <property type="entry name" value="Cyt_P450_E_grp-IV"/>
</dbReference>
<dbReference type="PROSITE" id="PS00092">
    <property type="entry name" value="N6_MTASE"/>
    <property type="match status" value="1"/>
</dbReference>
<dbReference type="InterPro" id="IPR002052">
    <property type="entry name" value="DNA_methylase_N6_adenine_CS"/>
</dbReference>
<evidence type="ECO:0000256" key="8">
    <source>
        <dbReference type="ARBA" id="ARBA00023002"/>
    </source>
</evidence>
<keyword evidence="6 12" id="KW-0479">Metal-binding</keyword>
<dbReference type="AlphaFoldDB" id="A0A395NYD6"/>
<evidence type="ECO:0000313" key="15">
    <source>
        <dbReference type="Proteomes" id="UP000266272"/>
    </source>
</evidence>
<sequence>MNMSSVEPIFAFVGGIATHLLYFKHGERHAYPWRYVFLLLTGSASIWSVKWYRMQLPILTASCQTIVLTTLYLSGLMLSLVIYRLFFNPLNKFPGPYVARLTKLYFVYINAQSGLHGHHVLHILHKQYGPYVRIGPNDLSIVDPEGMPVVLGPNSKCRKSEWYGQDMPYISTNTTRDRKLHDRRRRILTPAFTDKFLRGYMMRTQKFNELLIARIDDHEGKPMNVTKWFHLHGFDVMGDLVFNKSFNMLQSGETHWAIKLLEDGTHIQGYAFPPWLYRVFATLPGMGSGYRRFVQLCIDQLDERMKLQGKTTHMDMIEPLITHFQSLSPEDQKNALPMLQGDSRMLIVGGSDSSSTTLIHMFYRFCTEPGLAQRVRDEVAPMVSNINQIQYQDIRDAQLLHGCIKETLRMHYPAPSGFFRKTPKEGIHIGDVFIPADTVIQNPPYIVGQDENVYERCNEFIPERWYSRPEMVKRMDAYSPFLAGSEACIGKPLAYQMLSVLASQILLQFDVAFAPGEDGTTLVQESRDFSMLNVAELNLVFTRRSGE</sequence>
<dbReference type="PRINTS" id="PR00465">
    <property type="entry name" value="EP450IV"/>
</dbReference>
<dbReference type="GO" id="GO:0004497">
    <property type="term" value="F:monooxygenase activity"/>
    <property type="evidence" value="ECO:0007669"/>
    <property type="project" value="UniProtKB-KW"/>
</dbReference>
<dbReference type="GO" id="GO:0008168">
    <property type="term" value="F:methyltransferase activity"/>
    <property type="evidence" value="ECO:0007669"/>
    <property type="project" value="InterPro"/>
</dbReference>
<feature type="transmembrane region" description="Helical" evidence="13">
    <location>
        <begin position="35"/>
        <end position="52"/>
    </location>
</feature>
<evidence type="ECO:0000313" key="14">
    <source>
        <dbReference type="EMBL" id="RFU80501.1"/>
    </source>
</evidence>
<dbReference type="GO" id="GO:0032259">
    <property type="term" value="P:methylation"/>
    <property type="evidence" value="ECO:0007669"/>
    <property type="project" value="InterPro"/>
</dbReference>
<dbReference type="CDD" id="cd11061">
    <property type="entry name" value="CYP67-like"/>
    <property type="match status" value="1"/>
</dbReference>
<proteinExistence type="inferred from homology"/>
<evidence type="ECO:0000256" key="7">
    <source>
        <dbReference type="ARBA" id="ARBA00022989"/>
    </source>
</evidence>
<keyword evidence="15" id="KW-1185">Reference proteome</keyword>
<evidence type="ECO:0000256" key="5">
    <source>
        <dbReference type="ARBA" id="ARBA00022692"/>
    </source>
</evidence>
<dbReference type="PANTHER" id="PTHR24305">
    <property type="entry name" value="CYTOCHROME P450"/>
    <property type="match status" value="1"/>
</dbReference>
<keyword evidence="5 13" id="KW-0812">Transmembrane</keyword>
<keyword evidence="7 13" id="KW-1133">Transmembrane helix</keyword>
<dbReference type="OrthoDB" id="6692864at2759"/>
<feature type="transmembrane region" description="Helical" evidence="13">
    <location>
        <begin position="58"/>
        <end position="83"/>
    </location>
</feature>
<dbReference type="GO" id="GO:0020037">
    <property type="term" value="F:heme binding"/>
    <property type="evidence" value="ECO:0007669"/>
    <property type="project" value="InterPro"/>
</dbReference>
<evidence type="ECO:0000256" key="10">
    <source>
        <dbReference type="ARBA" id="ARBA00023033"/>
    </source>
</evidence>
<keyword evidence="11 13" id="KW-0472">Membrane</keyword>
<evidence type="ECO:0000256" key="2">
    <source>
        <dbReference type="ARBA" id="ARBA00004370"/>
    </source>
</evidence>
<dbReference type="SUPFAM" id="SSF48264">
    <property type="entry name" value="Cytochrome P450"/>
    <property type="match status" value="1"/>
</dbReference>
<dbReference type="Proteomes" id="UP000266272">
    <property type="component" value="Unassembled WGS sequence"/>
</dbReference>
<dbReference type="GO" id="GO:0005506">
    <property type="term" value="F:iron ion binding"/>
    <property type="evidence" value="ECO:0007669"/>
    <property type="project" value="InterPro"/>
</dbReference>
<evidence type="ECO:0000256" key="4">
    <source>
        <dbReference type="ARBA" id="ARBA00022617"/>
    </source>
</evidence>
<dbReference type="STRING" id="490622.A0A395NYD6"/>
<evidence type="ECO:0000256" key="1">
    <source>
        <dbReference type="ARBA" id="ARBA00001971"/>
    </source>
</evidence>
<evidence type="ECO:0000256" key="13">
    <source>
        <dbReference type="SAM" id="Phobius"/>
    </source>
</evidence>
<comment type="similarity">
    <text evidence="3">Belongs to the cytochrome P450 family.</text>
</comment>
<gene>
    <name evidence="14" type="ORF">TARUN_1712</name>
</gene>
<dbReference type="GO" id="GO:0003676">
    <property type="term" value="F:nucleic acid binding"/>
    <property type="evidence" value="ECO:0007669"/>
    <property type="project" value="InterPro"/>
</dbReference>
<name>A0A395NYD6_TRIAR</name>
<evidence type="ECO:0000256" key="9">
    <source>
        <dbReference type="ARBA" id="ARBA00023004"/>
    </source>
</evidence>
<dbReference type="GO" id="GO:0016020">
    <property type="term" value="C:membrane"/>
    <property type="evidence" value="ECO:0007669"/>
    <property type="project" value="UniProtKB-SubCell"/>
</dbReference>
<protein>
    <submittedName>
        <fullName evidence="14">Cytochrome p450</fullName>
    </submittedName>
</protein>
<evidence type="ECO:0000256" key="12">
    <source>
        <dbReference type="PIRSR" id="PIRSR602403-1"/>
    </source>
</evidence>
<reference evidence="14 15" key="1">
    <citation type="journal article" date="2018" name="PLoS Pathog.">
        <title>Evolution of structural diversity of trichothecenes, a family of toxins produced by plant pathogenic and entomopathogenic fungi.</title>
        <authorList>
            <person name="Proctor R.H."/>
            <person name="McCormick S.P."/>
            <person name="Kim H.S."/>
            <person name="Cardoza R.E."/>
            <person name="Stanley A.M."/>
            <person name="Lindo L."/>
            <person name="Kelly A."/>
            <person name="Brown D.W."/>
            <person name="Lee T."/>
            <person name="Vaughan M.M."/>
            <person name="Alexander N.J."/>
            <person name="Busman M."/>
            <person name="Gutierrez S."/>
        </authorList>
    </citation>
    <scope>NUCLEOTIDE SEQUENCE [LARGE SCALE GENOMIC DNA]</scope>
    <source>
        <strain evidence="14 15">IBT 40837</strain>
    </source>
</reference>
<dbReference type="Pfam" id="PF00067">
    <property type="entry name" value="p450"/>
    <property type="match status" value="1"/>
</dbReference>
<dbReference type="InterPro" id="IPR050121">
    <property type="entry name" value="Cytochrome_P450_monoxygenase"/>
</dbReference>
<comment type="caution">
    <text evidence="14">The sequence shown here is derived from an EMBL/GenBank/DDBJ whole genome shotgun (WGS) entry which is preliminary data.</text>
</comment>
<keyword evidence="9 12" id="KW-0408">Iron</keyword>
<organism evidence="14 15">
    <name type="scientific">Trichoderma arundinaceum</name>
    <dbReference type="NCBI Taxonomy" id="490622"/>
    <lineage>
        <taxon>Eukaryota</taxon>
        <taxon>Fungi</taxon>
        <taxon>Dikarya</taxon>
        <taxon>Ascomycota</taxon>
        <taxon>Pezizomycotina</taxon>
        <taxon>Sordariomycetes</taxon>
        <taxon>Hypocreomycetidae</taxon>
        <taxon>Hypocreales</taxon>
        <taxon>Hypocreaceae</taxon>
        <taxon>Trichoderma</taxon>
    </lineage>
</organism>
<dbReference type="EMBL" id="PXOA01000106">
    <property type="protein sequence ID" value="RFU80501.1"/>
    <property type="molecule type" value="Genomic_DNA"/>
</dbReference>
<keyword evidence="4 12" id="KW-0349">Heme</keyword>
<dbReference type="InterPro" id="IPR036396">
    <property type="entry name" value="Cyt_P450_sf"/>
</dbReference>
<keyword evidence="8" id="KW-0560">Oxidoreductase</keyword>
<feature type="binding site" description="axial binding residue" evidence="12">
    <location>
        <position position="488"/>
    </location>
    <ligand>
        <name>heme</name>
        <dbReference type="ChEBI" id="CHEBI:30413"/>
    </ligand>
    <ligandPart>
        <name>Fe</name>
        <dbReference type="ChEBI" id="CHEBI:18248"/>
    </ligandPart>
</feature>
<evidence type="ECO:0000256" key="11">
    <source>
        <dbReference type="ARBA" id="ARBA00023136"/>
    </source>
</evidence>
<comment type="cofactor">
    <cofactor evidence="1 12">
        <name>heme</name>
        <dbReference type="ChEBI" id="CHEBI:30413"/>
    </cofactor>
</comment>
<accession>A0A395NYD6</accession>
<dbReference type="GO" id="GO:0016705">
    <property type="term" value="F:oxidoreductase activity, acting on paired donors, with incorporation or reduction of molecular oxygen"/>
    <property type="evidence" value="ECO:0007669"/>
    <property type="project" value="InterPro"/>
</dbReference>
<dbReference type="Gene3D" id="1.10.630.10">
    <property type="entry name" value="Cytochrome P450"/>
    <property type="match status" value="1"/>
</dbReference>